<evidence type="ECO:0000256" key="4">
    <source>
        <dbReference type="ARBA" id="ARBA00023186"/>
    </source>
</evidence>
<sequence length="112" mass="12648">MLLPRQVLSFKEITMSLVLQRIEQTREGLVGALAERNWEAIGELDLACRSCMEDVLSEPSVDEAALRDNLEELLGVYKQLLEVAMGERQAIVEEMSQIQQARNAAKVYHLFG</sequence>
<keyword evidence="3" id="KW-1005">Bacterial flagellum biogenesis</keyword>
<name>A0A5E6U4B1_PSEFL</name>
<dbReference type="Pfam" id="PF05400">
    <property type="entry name" value="FliT"/>
    <property type="match status" value="1"/>
</dbReference>
<proteinExistence type="predicted"/>
<comment type="subcellular location">
    <subcellularLocation>
        <location evidence="1">Cytoplasm</location>
        <location evidence="1">Cytosol</location>
    </subcellularLocation>
</comment>
<protein>
    <recommendedName>
        <fullName evidence="5">Flagellar protein FliT</fullName>
    </recommendedName>
</protein>
<keyword evidence="2" id="KW-0963">Cytoplasm</keyword>
<keyword evidence="4" id="KW-0143">Chaperone</keyword>
<dbReference type="Proteomes" id="UP000344274">
    <property type="component" value="Unassembled WGS sequence"/>
</dbReference>
<dbReference type="EMBL" id="CABVHB010000021">
    <property type="protein sequence ID" value="VVM95048.1"/>
    <property type="molecule type" value="Genomic_DNA"/>
</dbReference>
<organism evidence="6 7">
    <name type="scientific">Pseudomonas fluorescens</name>
    <dbReference type="NCBI Taxonomy" id="294"/>
    <lineage>
        <taxon>Bacteria</taxon>
        <taxon>Pseudomonadati</taxon>
        <taxon>Pseudomonadota</taxon>
        <taxon>Gammaproteobacteria</taxon>
        <taxon>Pseudomonadales</taxon>
        <taxon>Pseudomonadaceae</taxon>
        <taxon>Pseudomonas</taxon>
    </lineage>
</organism>
<reference evidence="6 7" key="1">
    <citation type="submission" date="2019-09" db="EMBL/GenBank/DDBJ databases">
        <authorList>
            <person name="Chandra G."/>
            <person name="Truman W A."/>
        </authorList>
    </citation>
    <scope>NUCLEOTIDE SEQUENCE [LARGE SCALE GENOMIC DNA]</scope>
    <source>
        <strain evidence="6">PS673</strain>
    </source>
</reference>
<evidence type="ECO:0000256" key="5">
    <source>
        <dbReference type="ARBA" id="ARBA00093797"/>
    </source>
</evidence>
<evidence type="ECO:0000256" key="3">
    <source>
        <dbReference type="ARBA" id="ARBA00022795"/>
    </source>
</evidence>
<dbReference type="AlphaFoldDB" id="A0A5E6U4B1"/>
<evidence type="ECO:0000313" key="6">
    <source>
        <dbReference type="EMBL" id="VVM95048.1"/>
    </source>
</evidence>
<dbReference type="InterPro" id="IPR008622">
    <property type="entry name" value="FliT"/>
</dbReference>
<evidence type="ECO:0000256" key="1">
    <source>
        <dbReference type="ARBA" id="ARBA00004514"/>
    </source>
</evidence>
<accession>A0A5E6U4B1</accession>
<gene>
    <name evidence="6" type="ORF">PS673_02988</name>
</gene>
<evidence type="ECO:0000256" key="2">
    <source>
        <dbReference type="ARBA" id="ARBA00022490"/>
    </source>
</evidence>
<evidence type="ECO:0000313" key="7">
    <source>
        <dbReference type="Proteomes" id="UP000344274"/>
    </source>
</evidence>